<evidence type="ECO:0000313" key="4">
    <source>
        <dbReference type="Proteomes" id="UP000676246"/>
    </source>
</evidence>
<gene>
    <name evidence="3" type="ORF">KAK03_11680</name>
</gene>
<reference evidence="3 4" key="1">
    <citation type="submission" date="2021-04" db="EMBL/GenBank/DDBJ databases">
        <title>The genome sequence of Ideonella sp. 3Y2.</title>
        <authorList>
            <person name="Liu Y."/>
        </authorList>
    </citation>
    <scope>NUCLEOTIDE SEQUENCE [LARGE SCALE GENOMIC DNA]</scope>
    <source>
        <strain evidence="3 4">3Y2</strain>
    </source>
</reference>
<feature type="domain" description="Antitoxin Xre-like helix-turn-helix" evidence="2">
    <location>
        <begin position="26"/>
        <end position="88"/>
    </location>
</feature>
<evidence type="ECO:0000259" key="1">
    <source>
        <dbReference type="Pfam" id="PF09722"/>
    </source>
</evidence>
<protein>
    <submittedName>
        <fullName evidence="3">DUF2384 domain-containing protein</fullName>
    </submittedName>
</protein>
<keyword evidence="4" id="KW-1185">Reference proteome</keyword>
<dbReference type="EMBL" id="JAGQDD010000007">
    <property type="protein sequence ID" value="MBQ0931147.1"/>
    <property type="molecule type" value="Genomic_DNA"/>
</dbReference>
<evidence type="ECO:0000313" key="3">
    <source>
        <dbReference type="EMBL" id="MBQ0931147.1"/>
    </source>
</evidence>
<name>A0A940Y779_9BURK</name>
<dbReference type="RefSeq" id="WP_210854133.1">
    <property type="nucleotide sequence ID" value="NZ_JAGQDD010000007.1"/>
</dbReference>
<dbReference type="GO" id="GO:0003677">
    <property type="term" value="F:DNA binding"/>
    <property type="evidence" value="ECO:0007669"/>
    <property type="project" value="InterPro"/>
</dbReference>
<sequence length="142" mass="15064">MPALGPTATSAAEATAPYALSPRALNGDDAQAVLGKAATRAAERLGQSRSWLAQVLGVSPATITRLYAGSYQLQPQRKEWEFALLFVRAFRSLDSIVGDEASARRWLASPNLALGGVPAVLMTTTEGLVRVVHYLDASRAVV</sequence>
<feature type="domain" description="Antitoxin Xre/MbcA/ParS-like toxin-binding" evidence="1">
    <location>
        <begin position="92"/>
        <end position="139"/>
    </location>
</feature>
<dbReference type="InterPro" id="IPR046847">
    <property type="entry name" value="Xre-like_HTH"/>
</dbReference>
<dbReference type="AlphaFoldDB" id="A0A940Y779"/>
<dbReference type="Pfam" id="PF09722">
    <property type="entry name" value="Xre_MbcA_ParS_C"/>
    <property type="match status" value="1"/>
</dbReference>
<evidence type="ECO:0000259" key="2">
    <source>
        <dbReference type="Pfam" id="PF20432"/>
    </source>
</evidence>
<proteinExistence type="predicted"/>
<dbReference type="InterPro" id="IPR024467">
    <property type="entry name" value="Xre/MbcA/ParS-like_toxin-bd"/>
</dbReference>
<comment type="caution">
    <text evidence="3">The sequence shown here is derived from an EMBL/GenBank/DDBJ whole genome shotgun (WGS) entry which is preliminary data.</text>
</comment>
<dbReference type="Pfam" id="PF20432">
    <property type="entry name" value="Xre-like-HTH"/>
    <property type="match status" value="1"/>
</dbReference>
<dbReference type="Proteomes" id="UP000676246">
    <property type="component" value="Unassembled WGS sequence"/>
</dbReference>
<accession>A0A940Y779</accession>
<organism evidence="3 4">
    <name type="scientific">Ideonella alba</name>
    <dbReference type="NCBI Taxonomy" id="2824118"/>
    <lineage>
        <taxon>Bacteria</taxon>
        <taxon>Pseudomonadati</taxon>
        <taxon>Pseudomonadota</taxon>
        <taxon>Betaproteobacteria</taxon>
        <taxon>Burkholderiales</taxon>
        <taxon>Sphaerotilaceae</taxon>
        <taxon>Ideonella</taxon>
    </lineage>
</organism>